<comment type="caution">
    <text evidence="2">The sequence shown here is derived from an EMBL/GenBank/DDBJ whole genome shotgun (WGS) entry which is preliminary data.</text>
</comment>
<dbReference type="EMBL" id="JAUJYN010000003">
    <property type="protein sequence ID" value="KAK1275509.1"/>
    <property type="molecule type" value="Genomic_DNA"/>
</dbReference>
<accession>A0AAV9BHD5</accession>
<protein>
    <submittedName>
        <fullName evidence="2">Uncharacterized protein</fullName>
    </submittedName>
</protein>
<evidence type="ECO:0000256" key="1">
    <source>
        <dbReference type="SAM" id="MobiDB-lite"/>
    </source>
</evidence>
<name>A0AAV9BHD5_ACOGR</name>
<dbReference type="Proteomes" id="UP001179952">
    <property type="component" value="Unassembled WGS sequence"/>
</dbReference>
<reference evidence="2" key="2">
    <citation type="submission" date="2023-06" db="EMBL/GenBank/DDBJ databases">
        <authorList>
            <person name="Ma L."/>
            <person name="Liu K.-W."/>
            <person name="Li Z."/>
            <person name="Hsiao Y.-Y."/>
            <person name="Qi Y."/>
            <person name="Fu T."/>
            <person name="Tang G."/>
            <person name="Zhang D."/>
            <person name="Sun W.-H."/>
            <person name="Liu D.-K."/>
            <person name="Li Y."/>
            <person name="Chen G.-Z."/>
            <person name="Liu X.-D."/>
            <person name="Liao X.-Y."/>
            <person name="Jiang Y.-T."/>
            <person name="Yu X."/>
            <person name="Hao Y."/>
            <person name="Huang J."/>
            <person name="Zhao X.-W."/>
            <person name="Ke S."/>
            <person name="Chen Y.-Y."/>
            <person name="Wu W.-L."/>
            <person name="Hsu J.-L."/>
            <person name="Lin Y.-F."/>
            <person name="Huang M.-D."/>
            <person name="Li C.-Y."/>
            <person name="Huang L."/>
            <person name="Wang Z.-W."/>
            <person name="Zhao X."/>
            <person name="Zhong W.-Y."/>
            <person name="Peng D.-H."/>
            <person name="Ahmad S."/>
            <person name="Lan S."/>
            <person name="Zhang J.-S."/>
            <person name="Tsai W.-C."/>
            <person name="Van De Peer Y."/>
            <person name="Liu Z.-J."/>
        </authorList>
    </citation>
    <scope>NUCLEOTIDE SEQUENCE</scope>
    <source>
        <strain evidence="2">SCP</strain>
        <tissue evidence="2">Leaves</tissue>
    </source>
</reference>
<keyword evidence="3" id="KW-1185">Reference proteome</keyword>
<gene>
    <name evidence="2" type="ORF">QJS04_geneDACA003918</name>
</gene>
<dbReference type="AlphaFoldDB" id="A0AAV9BHD5"/>
<organism evidence="2 3">
    <name type="scientific">Acorus gramineus</name>
    <name type="common">Dwarf sweet flag</name>
    <dbReference type="NCBI Taxonomy" id="55184"/>
    <lineage>
        <taxon>Eukaryota</taxon>
        <taxon>Viridiplantae</taxon>
        <taxon>Streptophyta</taxon>
        <taxon>Embryophyta</taxon>
        <taxon>Tracheophyta</taxon>
        <taxon>Spermatophyta</taxon>
        <taxon>Magnoliopsida</taxon>
        <taxon>Liliopsida</taxon>
        <taxon>Acoraceae</taxon>
        <taxon>Acorus</taxon>
    </lineage>
</organism>
<sequence>MARVMGPGRARARDQAAAKGTVKDTVKAGVRARGAGLGLAMARVMGPGRVTEADEASERSQCVVPRAWIALGPLCM</sequence>
<feature type="compositionally biased region" description="Basic and acidic residues" evidence="1">
    <location>
        <begin position="11"/>
        <end position="21"/>
    </location>
</feature>
<reference evidence="2" key="1">
    <citation type="journal article" date="2023" name="Nat. Commun.">
        <title>Diploid and tetraploid genomes of Acorus and the evolution of monocots.</title>
        <authorList>
            <person name="Ma L."/>
            <person name="Liu K.W."/>
            <person name="Li Z."/>
            <person name="Hsiao Y.Y."/>
            <person name="Qi Y."/>
            <person name="Fu T."/>
            <person name="Tang G.D."/>
            <person name="Zhang D."/>
            <person name="Sun W.H."/>
            <person name="Liu D.K."/>
            <person name="Li Y."/>
            <person name="Chen G.Z."/>
            <person name="Liu X.D."/>
            <person name="Liao X.Y."/>
            <person name="Jiang Y.T."/>
            <person name="Yu X."/>
            <person name="Hao Y."/>
            <person name="Huang J."/>
            <person name="Zhao X.W."/>
            <person name="Ke S."/>
            <person name="Chen Y.Y."/>
            <person name="Wu W.L."/>
            <person name="Hsu J.L."/>
            <person name="Lin Y.F."/>
            <person name="Huang M.D."/>
            <person name="Li C.Y."/>
            <person name="Huang L."/>
            <person name="Wang Z.W."/>
            <person name="Zhao X."/>
            <person name="Zhong W.Y."/>
            <person name="Peng D.H."/>
            <person name="Ahmad S."/>
            <person name="Lan S."/>
            <person name="Zhang J.S."/>
            <person name="Tsai W.C."/>
            <person name="Van de Peer Y."/>
            <person name="Liu Z.J."/>
        </authorList>
    </citation>
    <scope>NUCLEOTIDE SEQUENCE</scope>
    <source>
        <strain evidence="2">SCP</strain>
    </source>
</reference>
<evidence type="ECO:0000313" key="2">
    <source>
        <dbReference type="EMBL" id="KAK1275509.1"/>
    </source>
</evidence>
<feature type="region of interest" description="Disordered" evidence="1">
    <location>
        <begin position="1"/>
        <end position="21"/>
    </location>
</feature>
<evidence type="ECO:0000313" key="3">
    <source>
        <dbReference type="Proteomes" id="UP001179952"/>
    </source>
</evidence>
<proteinExistence type="predicted"/>